<dbReference type="SMART" id="SM00220">
    <property type="entry name" value="S_TKc"/>
    <property type="match status" value="1"/>
</dbReference>
<dbReference type="GO" id="GO:0004674">
    <property type="term" value="F:protein serine/threonine kinase activity"/>
    <property type="evidence" value="ECO:0007669"/>
    <property type="project" value="TreeGrafter"/>
</dbReference>
<dbReference type="InterPro" id="IPR000719">
    <property type="entry name" value="Prot_kinase_dom"/>
</dbReference>
<evidence type="ECO:0000313" key="7">
    <source>
        <dbReference type="EMBL" id="GGF88769.1"/>
    </source>
</evidence>
<dbReference type="PROSITE" id="PS50011">
    <property type="entry name" value="PROTEIN_KINASE_DOM"/>
    <property type="match status" value="1"/>
</dbReference>
<reference evidence="7" key="2">
    <citation type="submission" date="2020-09" db="EMBL/GenBank/DDBJ databases">
        <authorList>
            <person name="Sun Q."/>
            <person name="Zhou Y."/>
        </authorList>
    </citation>
    <scope>NUCLEOTIDE SEQUENCE</scope>
    <source>
        <strain evidence="7">CGMCC 1.12181</strain>
    </source>
</reference>
<comment type="caution">
    <text evidence="7">The sequence shown here is derived from an EMBL/GenBank/DDBJ whole genome shotgun (WGS) entry which is preliminary data.</text>
</comment>
<keyword evidence="5" id="KW-0472">Membrane</keyword>
<gene>
    <name evidence="7" type="ORF">GCM10011365_07420</name>
</gene>
<sequence>MTYMKASQQQIEQEQAQRFVDRFFHLHREDIITRARQSNVSESVIEHIKTLLDSRSRQRTQANVGQQTVLKNEVFESFTIESYQITELIAEGGMSAVYRAHKIDSQAQKDVAIKLIPPHLLTSKLRRLFVDELETLSYLHHPHIVDLHHGGVSDQGIPYFVMELVHEARPITEYIEDNGLSQQATIDLFITLAKTLDYAHKNHIIHRDLKPNNILVDGFGHLKVVDFGIAAIARHTAETQAYTQAYSPPEQIQNSDSPVSFATDIYGYCSVLLECLCPDNKDFKPGWQKRCLRQADLDGDLKKIINKGLQFLPQDRYREFDQLVTDLALWQQQLPLASFDSSLWDNTKKFFRRQPFAGSLLVVTFVILSAGLAFSFWQLDRLKTQTAKTEQVRNLFFNAIEQTDPDIRQGRSITVKEMLQQALRNARENPIKDPVLAFEFNHLLGAALLKADDYSNAIKQLTLAQQINTDDLTNNLALAEAHIKQHNYAQAEQQLQAINPAQLSGHPIALFSYHELTGNLADYHGDFAQAQKQYQIARQQAEQLKQPLLMARIIKEQANSLNLQDRNQEALTQLTEAINDARDLWGDNHSATLGLRMARVETLQSLSAEDIAESIAELDDLIPRLKQFYDSNHPLVAKMKLFQSSANQALGHLAEAEQQGRQALEIAQSSLGEEHALTGRVYMAMARILLAQGKPDQALDFSRSGVDSYRRFYGENHSETLQQKTSLAAILLQQQHFEEARQMAADIYHQQAKTLGDQHRASQYAQMVLARAYIGLGDFHQAQQQANNCYQNARKVNKTNMLVVGCGLALELSLYEQQQWPRAKQLATELLKNPIVTNHPVYAKQLEQHLQTINESE</sequence>
<keyword evidence="4" id="KW-0067">ATP-binding</keyword>
<keyword evidence="5" id="KW-1133">Transmembrane helix</keyword>
<keyword evidence="5" id="KW-0812">Transmembrane</keyword>
<reference evidence="7" key="1">
    <citation type="journal article" date="2014" name="Int. J. Syst. Evol. Microbiol.">
        <title>Complete genome sequence of Corynebacterium casei LMG S-19264T (=DSM 44701T), isolated from a smear-ripened cheese.</title>
        <authorList>
            <consortium name="US DOE Joint Genome Institute (JGI-PGF)"/>
            <person name="Walter F."/>
            <person name="Albersmeier A."/>
            <person name="Kalinowski J."/>
            <person name="Ruckert C."/>
        </authorList>
    </citation>
    <scope>NUCLEOTIDE SEQUENCE</scope>
    <source>
        <strain evidence="7">CGMCC 1.12181</strain>
    </source>
</reference>
<dbReference type="Pfam" id="PF13424">
    <property type="entry name" value="TPR_12"/>
    <property type="match status" value="1"/>
</dbReference>
<dbReference type="Gene3D" id="1.25.40.10">
    <property type="entry name" value="Tetratricopeptide repeat domain"/>
    <property type="match status" value="2"/>
</dbReference>
<dbReference type="Proteomes" id="UP000605253">
    <property type="component" value="Unassembled WGS sequence"/>
</dbReference>
<feature type="transmembrane region" description="Helical" evidence="5">
    <location>
        <begin position="356"/>
        <end position="377"/>
    </location>
</feature>
<name>A0A917CHD2_9GAMM</name>
<keyword evidence="2" id="KW-0547">Nucleotide-binding</keyword>
<keyword evidence="1" id="KW-0808">Transferase</keyword>
<evidence type="ECO:0000256" key="3">
    <source>
        <dbReference type="ARBA" id="ARBA00022777"/>
    </source>
</evidence>
<dbReference type="Pfam" id="PF00069">
    <property type="entry name" value="Pkinase"/>
    <property type="match status" value="1"/>
</dbReference>
<dbReference type="InterPro" id="IPR011009">
    <property type="entry name" value="Kinase-like_dom_sf"/>
</dbReference>
<dbReference type="SUPFAM" id="SSF56112">
    <property type="entry name" value="Protein kinase-like (PK-like)"/>
    <property type="match status" value="1"/>
</dbReference>
<dbReference type="GO" id="GO:0005524">
    <property type="term" value="F:ATP binding"/>
    <property type="evidence" value="ECO:0007669"/>
    <property type="project" value="UniProtKB-KW"/>
</dbReference>
<evidence type="ECO:0000313" key="8">
    <source>
        <dbReference type="Proteomes" id="UP000605253"/>
    </source>
</evidence>
<dbReference type="PANTHER" id="PTHR43289:SF6">
    <property type="entry name" value="SERINE_THREONINE-PROTEIN KINASE NEKL-3"/>
    <property type="match status" value="1"/>
</dbReference>
<dbReference type="AlphaFoldDB" id="A0A917CHD2"/>
<organism evidence="7 8">
    <name type="scientific">Marinicella pacifica</name>
    <dbReference type="NCBI Taxonomy" id="1171543"/>
    <lineage>
        <taxon>Bacteria</taxon>
        <taxon>Pseudomonadati</taxon>
        <taxon>Pseudomonadota</taxon>
        <taxon>Gammaproteobacteria</taxon>
        <taxon>Lysobacterales</taxon>
        <taxon>Marinicellaceae</taxon>
        <taxon>Marinicella</taxon>
    </lineage>
</organism>
<evidence type="ECO:0000256" key="5">
    <source>
        <dbReference type="SAM" id="Phobius"/>
    </source>
</evidence>
<evidence type="ECO:0000256" key="2">
    <source>
        <dbReference type="ARBA" id="ARBA00022741"/>
    </source>
</evidence>
<evidence type="ECO:0000256" key="4">
    <source>
        <dbReference type="ARBA" id="ARBA00022840"/>
    </source>
</evidence>
<dbReference type="SMART" id="SM00028">
    <property type="entry name" value="TPR"/>
    <property type="match status" value="6"/>
</dbReference>
<dbReference type="Gene3D" id="1.10.510.10">
    <property type="entry name" value="Transferase(Phosphotransferase) domain 1"/>
    <property type="match status" value="1"/>
</dbReference>
<dbReference type="SUPFAM" id="SSF48452">
    <property type="entry name" value="TPR-like"/>
    <property type="match status" value="2"/>
</dbReference>
<dbReference type="InterPro" id="IPR011990">
    <property type="entry name" value="TPR-like_helical_dom_sf"/>
</dbReference>
<proteinExistence type="predicted"/>
<dbReference type="InterPro" id="IPR019734">
    <property type="entry name" value="TPR_rpt"/>
</dbReference>
<protein>
    <recommendedName>
        <fullName evidence="6">Protein kinase domain-containing protein</fullName>
    </recommendedName>
</protein>
<accession>A0A917CHD2</accession>
<dbReference type="PANTHER" id="PTHR43289">
    <property type="entry name" value="MITOGEN-ACTIVATED PROTEIN KINASE KINASE KINASE 20-RELATED"/>
    <property type="match status" value="1"/>
</dbReference>
<evidence type="ECO:0000259" key="6">
    <source>
        <dbReference type="PROSITE" id="PS50011"/>
    </source>
</evidence>
<dbReference type="Gene3D" id="3.30.200.20">
    <property type="entry name" value="Phosphorylase Kinase, domain 1"/>
    <property type="match status" value="1"/>
</dbReference>
<keyword evidence="8" id="KW-1185">Reference proteome</keyword>
<feature type="domain" description="Protein kinase" evidence="6">
    <location>
        <begin position="83"/>
        <end position="329"/>
    </location>
</feature>
<dbReference type="CDD" id="cd14014">
    <property type="entry name" value="STKc_PknB_like"/>
    <property type="match status" value="1"/>
</dbReference>
<dbReference type="EMBL" id="BMEO01000002">
    <property type="protein sequence ID" value="GGF88769.1"/>
    <property type="molecule type" value="Genomic_DNA"/>
</dbReference>
<dbReference type="PROSITE" id="PS00108">
    <property type="entry name" value="PROTEIN_KINASE_ST"/>
    <property type="match status" value="1"/>
</dbReference>
<evidence type="ECO:0000256" key="1">
    <source>
        <dbReference type="ARBA" id="ARBA00022679"/>
    </source>
</evidence>
<dbReference type="InterPro" id="IPR008271">
    <property type="entry name" value="Ser/Thr_kinase_AS"/>
</dbReference>
<keyword evidence="3" id="KW-0418">Kinase</keyword>